<organism evidence="2 3">
    <name type="scientific">Marinibaculum pumilum</name>
    <dbReference type="NCBI Taxonomy" id="1766165"/>
    <lineage>
        <taxon>Bacteria</taxon>
        <taxon>Pseudomonadati</taxon>
        <taxon>Pseudomonadota</taxon>
        <taxon>Alphaproteobacteria</taxon>
        <taxon>Rhodospirillales</taxon>
        <taxon>Rhodospirillaceae</taxon>
        <taxon>Marinibaculum</taxon>
    </lineage>
</organism>
<keyword evidence="3" id="KW-1185">Reference proteome</keyword>
<comment type="caution">
    <text evidence="2">The sequence shown here is derived from an EMBL/GenBank/DDBJ whole genome shotgun (WGS) entry which is preliminary data.</text>
</comment>
<feature type="domain" description="Hydantoinase B/oxoprolinase" evidence="1">
    <location>
        <begin position="15"/>
        <end position="545"/>
    </location>
</feature>
<dbReference type="PANTHER" id="PTHR11365:SF23">
    <property type="entry name" value="HYPOTHETICAL 5-OXOPROLINASE (EUROFUNG)-RELATED"/>
    <property type="match status" value="1"/>
</dbReference>
<dbReference type="InterPro" id="IPR003692">
    <property type="entry name" value="Hydantoinase_B"/>
</dbReference>
<name>A0ABV7L930_9PROT</name>
<accession>A0ABV7L930</accession>
<evidence type="ECO:0000313" key="3">
    <source>
        <dbReference type="Proteomes" id="UP001595528"/>
    </source>
</evidence>
<gene>
    <name evidence="2" type="ORF">ACFOGJ_26175</name>
</gene>
<dbReference type="PANTHER" id="PTHR11365">
    <property type="entry name" value="5-OXOPROLINASE RELATED"/>
    <property type="match status" value="1"/>
</dbReference>
<evidence type="ECO:0000313" key="2">
    <source>
        <dbReference type="EMBL" id="MFC3230762.1"/>
    </source>
</evidence>
<dbReference type="RefSeq" id="WP_379906207.1">
    <property type="nucleotide sequence ID" value="NZ_JBHRTR010000048.1"/>
</dbReference>
<dbReference type="EMBL" id="JBHRTR010000048">
    <property type="protein sequence ID" value="MFC3230762.1"/>
    <property type="molecule type" value="Genomic_DNA"/>
</dbReference>
<evidence type="ECO:0000259" key="1">
    <source>
        <dbReference type="Pfam" id="PF02538"/>
    </source>
</evidence>
<dbReference type="Proteomes" id="UP001595528">
    <property type="component" value="Unassembled WGS sequence"/>
</dbReference>
<dbReference type="Pfam" id="PF02538">
    <property type="entry name" value="Hydantoinase_B"/>
    <property type="match status" value="1"/>
</dbReference>
<reference evidence="3" key="1">
    <citation type="journal article" date="2019" name="Int. J. Syst. Evol. Microbiol.">
        <title>The Global Catalogue of Microorganisms (GCM) 10K type strain sequencing project: providing services to taxonomists for standard genome sequencing and annotation.</title>
        <authorList>
            <consortium name="The Broad Institute Genomics Platform"/>
            <consortium name="The Broad Institute Genome Sequencing Center for Infectious Disease"/>
            <person name="Wu L."/>
            <person name="Ma J."/>
        </authorList>
    </citation>
    <scope>NUCLEOTIDE SEQUENCE [LARGE SCALE GENOMIC DNA]</scope>
    <source>
        <strain evidence="3">KCTC 42964</strain>
    </source>
</reference>
<proteinExistence type="predicted"/>
<sequence>MTDTQATDGSDTGFDPFMTAILANRMDGVIREMTNTLLRAGRSAVLNTARDFSCALCTGEHDLLAAAEGLPIHIFGSHMQSKAMADFNPDMREGDCYLHNDPYTGNTHPADHTFLVPVYIDGEHLFTTVVKAHQADIGNSLPTTYMASAKDQYEEGALIFPAVRIQRDYQMVEDVIRMCRSRIRVQNQWYGDYLAGIGAARVGERRLKEIGAKYGKETLKAFIRHWLDYSEQRMIAALKKLPKATLTNSGAHDPFEGVVPDGIPLNVTVHIDPDAAMVDLDLTDNIDNLDCGLNESEACVGASTFAGIFNSIDPTVPRNSGSFRRVRLHLRDGSVAGRPQFPHSCSVATTNVADRLINITQAAFAEIGDGFGVAEGGVGMGAAFAVVSGKDKRHGGEAYVNQLIAGSAGGPASPVADGWITWGIPVVAGLMYRDSIEVDELKHPLEFDYCRVVSATGGAGRYRGAPGMELSYGPKDEAMDVLWPCDGTVYPPKGVRGGEDAQPCRHFKVSANGLEEELGGIAMLKLVKGEKVRGQNSGGGGYGDPLQRDPKRVLRDVLERYETADRARDIYGVVLTGSPEDDSLAIDQAATEARRAELTAAPAE</sequence>
<dbReference type="InterPro" id="IPR045079">
    <property type="entry name" value="Oxoprolinase-like"/>
</dbReference>
<protein>
    <submittedName>
        <fullName evidence="2">Hydantoinase B/oxoprolinase family protein</fullName>
    </submittedName>
</protein>